<proteinExistence type="inferred from homology"/>
<dbReference type="Gene3D" id="2.80.10.50">
    <property type="match status" value="2"/>
</dbReference>
<dbReference type="InterPro" id="IPR016286">
    <property type="entry name" value="FUC_metazoa-typ"/>
</dbReference>
<comment type="function">
    <text evidence="1">Alpha-L-fucosidase is responsible for hydrolyzing the alpha-1,6-linked fucose joined to the reducing-end N-acetylglucosamine of the carbohydrate moieties of glycoproteins.</text>
</comment>
<dbReference type="GO" id="GO:0005764">
    <property type="term" value="C:lysosome"/>
    <property type="evidence" value="ECO:0007669"/>
    <property type="project" value="TreeGrafter"/>
</dbReference>
<dbReference type="PANTHER" id="PTHR10030:SF37">
    <property type="entry name" value="ALPHA-L-FUCOSIDASE-RELATED"/>
    <property type="match status" value="1"/>
</dbReference>
<dbReference type="SUPFAM" id="SSF50370">
    <property type="entry name" value="Ricin B-like lectins"/>
    <property type="match status" value="1"/>
</dbReference>
<dbReference type="Gene3D" id="3.20.20.80">
    <property type="entry name" value="Glycosidases"/>
    <property type="match status" value="1"/>
</dbReference>
<feature type="compositionally biased region" description="Polar residues" evidence="7">
    <location>
        <begin position="525"/>
        <end position="542"/>
    </location>
</feature>
<evidence type="ECO:0000256" key="6">
    <source>
        <dbReference type="ARBA" id="ARBA00023295"/>
    </source>
</evidence>
<dbReference type="EMBL" id="CP108318">
    <property type="protein sequence ID" value="WTW66061.1"/>
    <property type="molecule type" value="Genomic_DNA"/>
</dbReference>
<feature type="compositionally biased region" description="Polar residues" evidence="7">
    <location>
        <begin position="569"/>
        <end position="598"/>
    </location>
</feature>
<protein>
    <recommendedName>
        <fullName evidence="3">alpha-L-fucosidase</fullName>
        <ecNumber evidence="3">3.2.1.51</ecNumber>
    </recommendedName>
</protein>
<dbReference type="EC" id="3.2.1.51" evidence="3"/>
<name>A0AAU2VGI9_9ACTN</name>
<comment type="similarity">
    <text evidence="2">Belongs to the glycosyl hydrolase 29 family.</text>
</comment>
<gene>
    <name evidence="9" type="ORF">OG549_38540</name>
</gene>
<dbReference type="InterPro" id="IPR000933">
    <property type="entry name" value="Glyco_hydro_29"/>
</dbReference>
<dbReference type="InterPro" id="IPR006311">
    <property type="entry name" value="TAT_signal"/>
</dbReference>
<dbReference type="Pfam" id="PF01120">
    <property type="entry name" value="Alpha_L_fucos"/>
    <property type="match status" value="1"/>
</dbReference>
<dbReference type="InterPro" id="IPR057739">
    <property type="entry name" value="Glyco_hydro_29_N"/>
</dbReference>
<dbReference type="InterPro" id="IPR013780">
    <property type="entry name" value="Glyco_hydro_b"/>
</dbReference>
<feature type="region of interest" description="Disordered" evidence="7">
    <location>
        <begin position="562"/>
        <end position="598"/>
    </location>
</feature>
<evidence type="ECO:0000256" key="1">
    <source>
        <dbReference type="ARBA" id="ARBA00004071"/>
    </source>
</evidence>
<dbReference type="SMART" id="SM00812">
    <property type="entry name" value="Alpha_L_fucos"/>
    <property type="match status" value="1"/>
</dbReference>
<dbReference type="SMART" id="SM00458">
    <property type="entry name" value="RICIN"/>
    <property type="match status" value="1"/>
</dbReference>
<keyword evidence="6" id="KW-0326">Glycosidase</keyword>
<evidence type="ECO:0000259" key="8">
    <source>
        <dbReference type="SMART" id="SM00458"/>
    </source>
</evidence>
<dbReference type="PRINTS" id="PR00741">
    <property type="entry name" value="GLHYDRLASE29"/>
</dbReference>
<dbReference type="InterPro" id="IPR035992">
    <property type="entry name" value="Ricin_B-like_lectins"/>
</dbReference>
<dbReference type="PROSITE" id="PS50231">
    <property type="entry name" value="RICIN_B_LECTIN"/>
    <property type="match status" value="1"/>
</dbReference>
<evidence type="ECO:0000313" key="9">
    <source>
        <dbReference type="EMBL" id="WTW66061.1"/>
    </source>
</evidence>
<evidence type="ECO:0000256" key="4">
    <source>
        <dbReference type="ARBA" id="ARBA00022729"/>
    </source>
</evidence>
<keyword evidence="4" id="KW-0732">Signal</keyword>
<dbReference type="PANTHER" id="PTHR10030">
    <property type="entry name" value="ALPHA-L-FUCOSIDASE"/>
    <property type="match status" value="1"/>
</dbReference>
<feature type="domain" description="Ricin B lectin" evidence="8">
    <location>
        <begin position="461"/>
        <end position="595"/>
    </location>
</feature>
<dbReference type="InterPro" id="IPR000772">
    <property type="entry name" value="Ricin_B_lectin"/>
</dbReference>
<dbReference type="InterPro" id="IPR017853">
    <property type="entry name" value="GH"/>
</dbReference>
<organism evidence="9">
    <name type="scientific">Streptomyces sp. NBC_00003</name>
    <dbReference type="NCBI Taxonomy" id="2903608"/>
    <lineage>
        <taxon>Bacteria</taxon>
        <taxon>Bacillati</taxon>
        <taxon>Actinomycetota</taxon>
        <taxon>Actinomycetes</taxon>
        <taxon>Kitasatosporales</taxon>
        <taxon>Streptomycetaceae</taxon>
        <taxon>Streptomyces</taxon>
    </lineage>
</organism>
<dbReference type="GO" id="GO:0016139">
    <property type="term" value="P:glycoside catabolic process"/>
    <property type="evidence" value="ECO:0007669"/>
    <property type="project" value="TreeGrafter"/>
</dbReference>
<dbReference type="InterPro" id="IPR019546">
    <property type="entry name" value="TAT_signal_bac_arc"/>
</dbReference>
<evidence type="ECO:0000256" key="3">
    <source>
        <dbReference type="ARBA" id="ARBA00012662"/>
    </source>
</evidence>
<dbReference type="Pfam" id="PF14200">
    <property type="entry name" value="RicinB_lectin_2"/>
    <property type="match status" value="1"/>
</dbReference>
<dbReference type="GO" id="GO:0006004">
    <property type="term" value="P:fucose metabolic process"/>
    <property type="evidence" value="ECO:0007669"/>
    <property type="project" value="InterPro"/>
</dbReference>
<dbReference type="GO" id="GO:0004560">
    <property type="term" value="F:alpha-L-fucosidase activity"/>
    <property type="evidence" value="ECO:0007669"/>
    <property type="project" value="InterPro"/>
</dbReference>
<dbReference type="AlphaFoldDB" id="A0AAU2VGI9"/>
<feature type="region of interest" description="Disordered" evidence="7">
    <location>
        <begin position="521"/>
        <end position="542"/>
    </location>
</feature>
<accession>A0AAU2VGI9</accession>
<evidence type="ECO:0000256" key="2">
    <source>
        <dbReference type="ARBA" id="ARBA00007951"/>
    </source>
</evidence>
<dbReference type="SUPFAM" id="SSF51445">
    <property type="entry name" value="(Trans)glycosidases"/>
    <property type="match status" value="1"/>
</dbReference>
<reference evidence="9" key="1">
    <citation type="submission" date="2022-10" db="EMBL/GenBank/DDBJ databases">
        <title>The complete genomes of actinobacterial strains from the NBC collection.</title>
        <authorList>
            <person name="Joergensen T.S."/>
            <person name="Alvarez Arevalo M."/>
            <person name="Sterndorff E.B."/>
            <person name="Faurdal D."/>
            <person name="Vuksanovic O."/>
            <person name="Mourched A.-S."/>
            <person name="Charusanti P."/>
            <person name="Shaw S."/>
            <person name="Blin K."/>
            <person name="Weber T."/>
        </authorList>
    </citation>
    <scope>NUCLEOTIDE SEQUENCE</scope>
    <source>
        <strain evidence="9">NBC_00003</strain>
    </source>
</reference>
<dbReference type="PROSITE" id="PS51318">
    <property type="entry name" value="TAT"/>
    <property type="match status" value="1"/>
</dbReference>
<dbReference type="NCBIfam" id="TIGR01409">
    <property type="entry name" value="TAT_signal_seq"/>
    <property type="match status" value="1"/>
</dbReference>
<evidence type="ECO:0000256" key="7">
    <source>
        <dbReference type="SAM" id="MobiDB-lite"/>
    </source>
</evidence>
<sequence length="598" mass="64884">MTSAPLSRRSLIKAAGVAGGTVAFGLPQALWPTAAEAYSVSSKMDWWYQARFGMFIHFGSYSYLGHGEWAFSAEKWTKANYQAQVTTPFNPTSFNAATIAELAKNAGMKYLVITAKHHEGFAMWDSNVAGFTDTTGTKQYNLHDYNGNQTDLLARLKTECTNRGIKFGIYYSILDWNHPSQTCNNSTLYSDMSSQAARTGYINDMKAQLQEILDRYDPAILWFDGDWCGNPATPTLTDWWTQADGQDLYNWLIARKPNLVVNERVKRDLGLGDFACPEQTVPAAPLDRPWETCATMNGAWGYSSWAENSYRSVKDIVQELVTVVSRDGNYLLNIGPKGDGTATPGSVTVLNGLASWMAIYSDSIHGTSGSPFAAEPAWGRITKKNGKLFAHVFTWPTNGTLQIPAVRNTINRVYLMNSPSTSLSYSVSGGTINVTVPTGAPNANDSVVCVEVSGMPAVLADGVYKLVSVRSGKALDNGNVSTDGSQAIQWSQNGGSPQQWTVTGLEHGHYKLVSVRSGKALDDGGSTSDGAATVQRSDNGSKQQQWAVTALGNGQYKLTNRHSGKVLDNGNTDTEGSTVIQWSDNGGSPQKWTLTKIG</sequence>
<keyword evidence="5" id="KW-0378">Hydrolase</keyword>
<evidence type="ECO:0000256" key="5">
    <source>
        <dbReference type="ARBA" id="ARBA00022801"/>
    </source>
</evidence>
<dbReference type="Gene3D" id="2.60.40.1180">
    <property type="entry name" value="Golgi alpha-mannosidase II"/>
    <property type="match status" value="1"/>
</dbReference>